<evidence type="ECO:0000256" key="1">
    <source>
        <dbReference type="SAM" id="Phobius"/>
    </source>
</evidence>
<dbReference type="AlphaFoldDB" id="A0AAE4FQC1"/>
<dbReference type="EMBL" id="JAVMIP010000002">
    <property type="protein sequence ID" value="MDS3859719.1"/>
    <property type="molecule type" value="Genomic_DNA"/>
</dbReference>
<evidence type="ECO:0000313" key="2">
    <source>
        <dbReference type="EMBL" id="MDS3859719.1"/>
    </source>
</evidence>
<feature type="transmembrane region" description="Helical" evidence="1">
    <location>
        <begin position="110"/>
        <end position="128"/>
    </location>
</feature>
<keyword evidence="1" id="KW-0812">Transmembrane</keyword>
<dbReference type="RefSeq" id="WP_322877027.1">
    <property type="nucleotide sequence ID" value="NZ_JAVMIP010000002.1"/>
</dbReference>
<organism evidence="2 3">
    <name type="scientific">Pseudocalidococcus azoricus BACA0444</name>
    <dbReference type="NCBI Taxonomy" id="2918990"/>
    <lineage>
        <taxon>Bacteria</taxon>
        <taxon>Bacillati</taxon>
        <taxon>Cyanobacteriota</taxon>
        <taxon>Cyanophyceae</taxon>
        <taxon>Acaryochloridales</taxon>
        <taxon>Thermosynechococcaceae</taxon>
        <taxon>Pseudocalidococcus</taxon>
        <taxon>Pseudocalidococcus azoricus</taxon>
    </lineage>
</organism>
<keyword evidence="1" id="KW-1133">Transmembrane helix</keyword>
<protein>
    <submittedName>
        <fullName evidence="2">HupE/UreJ family protein</fullName>
    </submittedName>
</protein>
<feature type="transmembrane region" description="Helical" evidence="1">
    <location>
        <begin position="54"/>
        <end position="78"/>
    </location>
</feature>
<dbReference type="Pfam" id="PF04955">
    <property type="entry name" value="HupE_UreJ"/>
    <property type="match status" value="1"/>
</dbReference>
<feature type="transmembrane region" description="Helical" evidence="1">
    <location>
        <begin position="85"/>
        <end position="104"/>
    </location>
</feature>
<comment type="caution">
    <text evidence="2">The sequence shown here is derived from an EMBL/GenBank/DDBJ whole genome shotgun (WGS) entry which is preliminary data.</text>
</comment>
<reference evidence="3" key="1">
    <citation type="submission" date="2023-07" db="EMBL/GenBank/DDBJ databases">
        <authorList>
            <person name="Luz R."/>
            <person name="Cordeiro R."/>
            <person name="Fonseca A."/>
            <person name="Goncalves V."/>
        </authorList>
    </citation>
    <scope>NUCLEOTIDE SEQUENCE [LARGE SCALE GENOMIC DNA]</scope>
    <source>
        <strain evidence="3">BACA0444</strain>
    </source>
</reference>
<dbReference type="Proteomes" id="UP001268256">
    <property type="component" value="Unassembled WGS sequence"/>
</dbReference>
<keyword evidence="3" id="KW-1185">Reference proteome</keyword>
<proteinExistence type="predicted"/>
<feature type="transmembrane region" description="Helical" evidence="1">
    <location>
        <begin position="135"/>
        <end position="152"/>
    </location>
</feature>
<dbReference type="InterPro" id="IPR007038">
    <property type="entry name" value="HupE_UreJ"/>
</dbReference>
<dbReference type="PIRSF" id="PIRSF016919">
    <property type="entry name" value="HupE_UreJ"/>
    <property type="match status" value="1"/>
</dbReference>
<evidence type="ECO:0000313" key="3">
    <source>
        <dbReference type="Proteomes" id="UP001268256"/>
    </source>
</evidence>
<keyword evidence="1" id="KW-0472">Membrane</keyword>
<accession>A0AAE4FQC1</accession>
<gene>
    <name evidence="2" type="ORF">RIF25_02745</name>
</gene>
<feature type="transmembrane region" description="Helical" evidence="1">
    <location>
        <begin position="206"/>
        <end position="229"/>
    </location>
</feature>
<name>A0AAE4FQC1_9CYAN</name>
<sequence>MDKFKDFRFSCFSKVSQQAGALAVLISVLLLTATPASAHHGMGGRMPSTFFEGFISGIAHPLIGLDHFAFIVAIGLLGAIKRQGILIPISFVLTAMLGTGAHLAGINFPGVELFVSGSILLFGILLVIKDSPNTGVIAGLSAVAGLFHGYAYGESIFGAEMTPLLAYLIGFTVVQLFVSLLAFRVGKATILRREAELQSPAKLRSAGLVICGVGLAFFASQVIAVIFPVPGG</sequence>
<feature type="transmembrane region" description="Helical" evidence="1">
    <location>
        <begin position="164"/>
        <end position="185"/>
    </location>
</feature>